<dbReference type="PANTHER" id="PTHR11717:SF7">
    <property type="entry name" value="LOW MOLECULAR WEIGHT PHOSPHOTYROSINE PROTEIN PHOSPHATASE"/>
    <property type="match status" value="1"/>
</dbReference>
<dbReference type="GO" id="GO:0004725">
    <property type="term" value="F:protein tyrosine phosphatase activity"/>
    <property type="evidence" value="ECO:0007669"/>
    <property type="project" value="InterPro"/>
</dbReference>
<evidence type="ECO:0000256" key="1">
    <source>
        <dbReference type="ARBA" id="ARBA00011063"/>
    </source>
</evidence>
<keyword evidence="3" id="KW-0904">Protein phosphatase</keyword>
<evidence type="ECO:0000256" key="3">
    <source>
        <dbReference type="ARBA" id="ARBA00022912"/>
    </source>
</evidence>
<comment type="similarity">
    <text evidence="1">Belongs to the low molecular weight phosphotyrosine protein phosphatase family.</text>
</comment>
<sequence length="185" mass="20772">MTEEETTDTGKVNVLFVCLGNICRSPMAEAVFRHIAEKDPPHPLIDFVDSAGTAAYHTGSNPDPRTTATLDVNGIDDYEHAARQVSESDFEDFQYILGMDRENVSNLKFIRARLVHRRDGDETGLAHVGLFGDYGGKKNKRGQGEEVEDPYYGGDNGFKKCYEQMNRFSIAFLQMLEQEKAEGRL</sequence>
<dbReference type="PANTHER" id="PTHR11717">
    <property type="entry name" value="LOW MOLECULAR WEIGHT PROTEIN TYROSINE PHOSPHATASE"/>
    <property type="match status" value="1"/>
</dbReference>
<dbReference type="SUPFAM" id="SSF52788">
    <property type="entry name" value="Phosphotyrosine protein phosphatases I"/>
    <property type="match status" value="1"/>
</dbReference>
<dbReference type="OrthoDB" id="3388at2759"/>
<keyword evidence="2" id="KW-0378">Hydrolase</keyword>
<evidence type="ECO:0000256" key="4">
    <source>
        <dbReference type="PIRSR" id="PIRSR617867-1"/>
    </source>
</evidence>
<dbReference type="AlphaFoldDB" id="A0A6A6UPK3"/>
<dbReference type="InterPro" id="IPR036196">
    <property type="entry name" value="Ptyr_pPase_sf"/>
</dbReference>
<evidence type="ECO:0000256" key="2">
    <source>
        <dbReference type="ARBA" id="ARBA00022801"/>
    </source>
</evidence>
<feature type="active site" description="Nucleophile" evidence="4">
    <location>
        <position position="18"/>
    </location>
</feature>
<dbReference type="CDD" id="cd16343">
    <property type="entry name" value="LMWPTP"/>
    <property type="match status" value="1"/>
</dbReference>
<dbReference type="Proteomes" id="UP000799302">
    <property type="component" value="Unassembled WGS sequence"/>
</dbReference>
<feature type="active site" description="Proton donor" evidence="4">
    <location>
        <position position="149"/>
    </location>
</feature>
<name>A0A6A6UPK3_9PEZI</name>
<dbReference type="InterPro" id="IPR050438">
    <property type="entry name" value="LMW_PTPase"/>
</dbReference>
<feature type="active site" evidence="4">
    <location>
        <position position="24"/>
    </location>
</feature>
<evidence type="ECO:0000313" key="6">
    <source>
        <dbReference type="EMBL" id="KAF2672824.1"/>
    </source>
</evidence>
<dbReference type="InterPro" id="IPR023485">
    <property type="entry name" value="Ptyr_pPase"/>
</dbReference>
<dbReference type="SMART" id="SM00226">
    <property type="entry name" value="LMWPc"/>
    <property type="match status" value="1"/>
</dbReference>
<dbReference type="Pfam" id="PF01451">
    <property type="entry name" value="LMWPc"/>
    <property type="match status" value="1"/>
</dbReference>
<gene>
    <name evidence="6" type="ORF">BT63DRAFT_368657</name>
</gene>
<dbReference type="EMBL" id="MU004231">
    <property type="protein sequence ID" value="KAF2672824.1"/>
    <property type="molecule type" value="Genomic_DNA"/>
</dbReference>
<dbReference type="Gene3D" id="3.40.50.2300">
    <property type="match status" value="1"/>
</dbReference>
<feature type="domain" description="Phosphotyrosine protein phosphatase I" evidence="5">
    <location>
        <begin position="12"/>
        <end position="175"/>
    </location>
</feature>
<evidence type="ECO:0000259" key="5">
    <source>
        <dbReference type="SMART" id="SM00226"/>
    </source>
</evidence>
<proteinExistence type="inferred from homology"/>
<protein>
    <submittedName>
        <fullName evidence="6">Phosphotyrosine protein phosphatases I</fullName>
    </submittedName>
</protein>
<accession>A0A6A6UPK3</accession>
<keyword evidence="7" id="KW-1185">Reference proteome</keyword>
<evidence type="ECO:0000313" key="7">
    <source>
        <dbReference type="Proteomes" id="UP000799302"/>
    </source>
</evidence>
<organism evidence="6 7">
    <name type="scientific">Microthyrium microscopicum</name>
    <dbReference type="NCBI Taxonomy" id="703497"/>
    <lineage>
        <taxon>Eukaryota</taxon>
        <taxon>Fungi</taxon>
        <taxon>Dikarya</taxon>
        <taxon>Ascomycota</taxon>
        <taxon>Pezizomycotina</taxon>
        <taxon>Dothideomycetes</taxon>
        <taxon>Dothideomycetes incertae sedis</taxon>
        <taxon>Microthyriales</taxon>
        <taxon>Microthyriaceae</taxon>
        <taxon>Microthyrium</taxon>
    </lineage>
</organism>
<dbReference type="InterPro" id="IPR017867">
    <property type="entry name" value="Tyr_phospatase_low_mol_wt"/>
</dbReference>
<dbReference type="PRINTS" id="PR00719">
    <property type="entry name" value="LMWPTPASE"/>
</dbReference>
<reference evidence="6" key="1">
    <citation type="journal article" date="2020" name="Stud. Mycol.">
        <title>101 Dothideomycetes genomes: a test case for predicting lifestyles and emergence of pathogens.</title>
        <authorList>
            <person name="Haridas S."/>
            <person name="Albert R."/>
            <person name="Binder M."/>
            <person name="Bloem J."/>
            <person name="Labutti K."/>
            <person name="Salamov A."/>
            <person name="Andreopoulos B."/>
            <person name="Baker S."/>
            <person name="Barry K."/>
            <person name="Bills G."/>
            <person name="Bluhm B."/>
            <person name="Cannon C."/>
            <person name="Castanera R."/>
            <person name="Culley D."/>
            <person name="Daum C."/>
            <person name="Ezra D."/>
            <person name="Gonzalez J."/>
            <person name="Henrissat B."/>
            <person name="Kuo A."/>
            <person name="Liang C."/>
            <person name="Lipzen A."/>
            <person name="Lutzoni F."/>
            <person name="Magnuson J."/>
            <person name="Mondo S."/>
            <person name="Nolan M."/>
            <person name="Ohm R."/>
            <person name="Pangilinan J."/>
            <person name="Park H.-J."/>
            <person name="Ramirez L."/>
            <person name="Alfaro M."/>
            <person name="Sun H."/>
            <person name="Tritt A."/>
            <person name="Yoshinaga Y."/>
            <person name="Zwiers L.-H."/>
            <person name="Turgeon B."/>
            <person name="Goodwin S."/>
            <person name="Spatafora J."/>
            <person name="Crous P."/>
            <person name="Grigoriev I."/>
        </authorList>
    </citation>
    <scope>NUCLEOTIDE SEQUENCE</scope>
    <source>
        <strain evidence="6">CBS 115976</strain>
    </source>
</reference>